<sequence>MALLESNNPVLKEKTFQEASQTAYGEAMTLNGTIAKMGFLLALVLAAAVFSWGKFASGFNIMPFVWGGAIGGLVIALIISFKKEWAGYLAPAYAIAEGLFLGAISAVYGSLYDGIVLQAVGLTIGVFIAMLILYRARIIRATERFKSIMFTAVAGIAIFYLIAFVLRMFNIDIPFLHEGSMLGIGFSIVVTAVAALMLIIDFDMIENGVAQGAPKYFEWYASFALLVTLVWLYLEILRLLSKLSSNK</sequence>
<feature type="transmembrane region" description="Helical" evidence="1">
    <location>
        <begin position="61"/>
        <end position="81"/>
    </location>
</feature>
<dbReference type="PANTHER" id="PTHR41282:SF1">
    <property type="entry name" value="CONSERVED TRANSMEMBRANE PROTEIN-RELATED"/>
    <property type="match status" value="1"/>
</dbReference>
<feature type="transmembrane region" description="Helical" evidence="1">
    <location>
        <begin position="181"/>
        <end position="204"/>
    </location>
</feature>
<reference evidence="2 3" key="1">
    <citation type="submission" date="2016-11" db="EMBL/GenBank/DDBJ databases">
        <authorList>
            <person name="Jaros S."/>
            <person name="Januszkiewicz K."/>
            <person name="Wedrychowicz H."/>
        </authorList>
    </citation>
    <scope>NUCLEOTIDE SEQUENCE [LARGE SCALE GENOMIC DNA]</scope>
    <source>
        <strain evidence="2 3">DSM 24787</strain>
    </source>
</reference>
<gene>
    <name evidence="2" type="ORF">SAMN04488055_1452</name>
</gene>
<feature type="transmembrane region" description="Helical" evidence="1">
    <location>
        <begin position="88"/>
        <end position="109"/>
    </location>
</feature>
<evidence type="ECO:0000313" key="2">
    <source>
        <dbReference type="EMBL" id="SIN80332.1"/>
    </source>
</evidence>
<proteinExistence type="predicted"/>
<dbReference type="PIRSF" id="PIRSF009160">
    <property type="entry name" value="UCP009160"/>
    <property type="match status" value="1"/>
</dbReference>
<feature type="transmembrane region" description="Helical" evidence="1">
    <location>
        <begin position="216"/>
        <end position="234"/>
    </location>
</feature>
<accession>A0A1N6EBC1</accession>
<dbReference type="EMBL" id="FSRA01000001">
    <property type="protein sequence ID" value="SIN80332.1"/>
    <property type="molecule type" value="Genomic_DNA"/>
</dbReference>
<keyword evidence="3" id="KW-1185">Reference proteome</keyword>
<dbReference type="RefSeq" id="WP_074238594.1">
    <property type="nucleotide sequence ID" value="NZ_CP154260.1"/>
</dbReference>
<dbReference type="PANTHER" id="PTHR41282">
    <property type="entry name" value="CONSERVED TRANSMEMBRANE PROTEIN-RELATED"/>
    <property type="match status" value="1"/>
</dbReference>
<dbReference type="Pfam" id="PF12811">
    <property type="entry name" value="BaxI_1"/>
    <property type="match status" value="1"/>
</dbReference>
<feature type="transmembrane region" description="Helical" evidence="1">
    <location>
        <begin position="148"/>
        <end position="169"/>
    </location>
</feature>
<name>A0A1N6EBC1_9BACT</name>
<keyword evidence="1" id="KW-1133">Transmembrane helix</keyword>
<feature type="transmembrane region" description="Helical" evidence="1">
    <location>
        <begin position="37"/>
        <end position="55"/>
    </location>
</feature>
<keyword evidence="1" id="KW-0812">Transmembrane</keyword>
<dbReference type="OrthoDB" id="116480at2"/>
<protein>
    <submittedName>
        <fullName evidence="2">Uncharacterized membrane protein, YccA/Bax inhibitor family</fullName>
    </submittedName>
</protein>
<feature type="transmembrane region" description="Helical" evidence="1">
    <location>
        <begin position="115"/>
        <end position="136"/>
    </location>
</feature>
<evidence type="ECO:0000256" key="1">
    <source>
        <dbReference type="SAM" id="Phobius"/>
    </source>
</evidence>
<organism evidence="2 3">
    <name type="scientific">Chitinophaga niabensis</name>
    <dbReference type="NCBI Taxonomy" id="536979"/>
    <lineage>
        <taxon>Bacteria</taxon>
        <taxon>Pseudomonadati</taxon>
        <taxon>Bacteroidota</taxon>
        <taxon>Chitinophagia</taxon>
        <taxon>Chitinophagales</taxon>
        <taxon>Chitinophagaceae</taxon>
        <taxon>Chitinophaga</taxon>
    </lineage>
</organism>
<keyword evidence="1" id="KW-0472">Membrane</keyword>
<dbReference type="STRING" id="536979.SAMN04488055_1452"/>
<dbReference type="InterPro" id="IPR010539">
    <property type="entry name" value="BaxI_1-like"/>
</dbReference>
<dbReference type="AlphaFoldDB" id="A0A1N6EBC1"/>
<dbReference type="Proteomes" id="UP000185003">
    <property type="component" value="Unassembled WGS sequence"/>
</dbReference>
<evidence type="ECO:0000313" key="3">
    <source>
        <dbReference type="Proteomes" id="UP000185003"/>
    </source>
</evidence>